<feature type="non-terminal residue" evidence="2">
    <location>
        <position position="109"/>
    </location>
</feature>
<evidence type="ECO:0000313" key="2">
    <source>
        <dbReference type="EMBL" id="EDL82970.1"/>
    </source>
</evidence>
<name>A6KJR0_RAT</name>
<reference evidence="3" key="1">
    <citation type="submission" date="2005-09" db="EMBL/GenBank/DDBJ databases">
        <authorList>
            <person name="Mural R.J."/>
            <person name="Li P.W."/>
            <person name="Adams M.D."/>
            <person name="Amanatides P.G."/>
            <person name="Baden-Tillson H."/>
            <person name="Barnstead M."/>
            <person name="Chin S.H."/>
            <person name="Dew I."/>
            <person name="Evans C.A."/>
            <person name="Ferriera S."/>
            <person name="Flanigan M."/>
            <person name="Fosler C."/>
            <person name="Glodek A."/>
            <person name="Gu Z."/>
            <person name="Holt R.A."/>
            <person name="Jennings D."/>
            <person name="Kraft C.L."/>
            <person name="Lu F."/>
            <person name="Nguyen T."/>
            <person name="Nusskern D.R."/>
            <person name="Pfannkoch C.M."/>
            <person name="Sitter C."/>
            <person name="Sutton G.G."/>
            <person name="Venter J.C."/>
            <person name="Wang Z."/>
            <person name="Woodage T."/>
            <person name="Zheng X.H."/>
            <person name="Zhong F."/>
        </authorList>
    </citation>
    <scope>NUCLEOTIDE SEQUENCE [LARGE SCALE GENOMIC DNA]</scope>
    <source>
        <strain>BN</strain>
        <strain evidence="3">Sprague-Dawley</strain>
    </source>
</reference>
<dbReference type="AlphaFoldDB" id="A6KJR0"/>
<dbReference type="EMBL" id="CH474058">
    <property type="protein sequence ID" value="EDL82970.1"/>
    <property type="molecule type" value="Genomic_DNA"/>
</dbReference>
<sequence length="109" mass="11839">MIPLPEVSRSLKSISQRMPDILGCPERSCPGDPVFPLVTATTAMQTEWKRLWRRLRPRRSSGPSSCAGPEGPAPSFRGHAAKTFTARTGCIAQGSSDTKVLQIKVNSKC</sequence>
<organism evidence="2 3">
    <name type="scientific">Rattus norvegicus</name>
    <name type="common">Rat</name>
    <dbReference type="NCBI Taxonomy" id="10116"/>
    <lineage>
        <taxon>Eukaryota</taxon>
        <taxon>Metazoa</taxon>
        <taxon>Chordata</taxon>
        <taxon>Craniata</taxon>
        <taxon>Vertebrata</taxon>
        <taxon>Euteleostomi</taxon>
        <taxon>Mammalia</taxon>
        <taxon>Eutheria</taxon>
        <taxon>Euarchontoglires</taxon>
        <taxon>Glires</taxon>
        <taxon>Rodentia</taxon>
        <taxon>Myomorpha</taxon>
        <taxon>Muroidea</taxon>
        <taxon>Muridae</taxon>
        <taxon>Murinae</taxon>
        <taxon>Rattus</taxon>
    </lineage>
</organism>
<gene>
    <name evidence="2" type="ORF">rCG_23652</name>
</gene>
<feature type="region of interest" description="Disordered" evidence="1">
    <location>
        <begin position="56"/>
        <end position="78"/>
    </location>
</feature>
<evidence type="ECO:0000256" key="1">
    <source>
        <dbReference type="SAM" id="MobiDB-lite"/>
    </source>
</evidence>
<evidence type="ECO:0000313" key="3">
    <source>
        <dbReference type="Proteomes" id="UP000234681"/>
    </source>
</evidence>
<proteinExistence type="predicted"/>
<accession>A6KJR0</accession>
<protein>
    <submittedName>
        <fullName evidence="2">RCG23652</fullName>
    </submittedName>
</protein>
<dbReference type="Proteomes" id="UP000234681">
    <property type="component" value="Chromosome 2"/>
</dbReference>